<evidence type="ECO:0000313" key="3">
    <source>
        <dbReference type="Proteomes" id="UP000636709"/>
    </source>
</evidence>
<organism evidence="2 3">
    <name type="scientific">Digitaria exilis</name>
    <dbReference type="NCBI Taxonomy" id="1010633"/>
    <lineage>
        <taxon>Eukaryota</taxon>
        <taxon>Viridiplantae</taxon>
        <taxon>Streptophyta</taxon>
        <taxon>Embryophyta</taxon>
        <taxon>Tracheophyta</taxon>
        <taxon>Spermatophyta</taxon>
        <taxon>Magnoliopsida</taxon>
        <taxon>Liliopsida</taxon>
        <taxon>Poales</taxon>
        <taxon>Poaceae</taxon>
        <taxon>PACMAD clade</taxon>
        <taxon>Panicoideae</taxon>
        <taxon>Panicodae</taxon>
        <taxon>Paniceae</taxon>
        <taxon>Anthephorinae</taxon>
        <taxon>Digitaria</taxon>
    </lineage>
</organism>
<protein>
    <submittedName>
        <fullName evidence="2">Uncharacterized protein</fullName>
    </submittedName>
</protein>
<dbReference type="Proteomes" id="UP000636709">
    <property type="component" value="Unassembled WGS sequence"/>
</dbReference>
<dbReference type="PANTHER" id="PTHR30620:SF33">
    <property type="entry name" value="BETA-D-GLUCAN EXOHYDROLASE-LIKE PROTEIN-RELATED"/>
    <property type="match status" value="1"/>
</dbReference>
<reference evidence="2" key="1">
    <citation type="submission" date="2020-07" db="EMBL/GenBank/DDBJ databases">
        <title>Genome sequence and genetic diversity analysis of an under-domesticated orphan crop, white fonio (Digitaria exilis).</title>
        <authorList>
            <person name="Bennetzen J.L."/>
            <person name="Chen S."/>
            <person name="Ma X."/>
            <person name="Wang X."/>
            <person name="Yssel A.E.J."/>
            <person name="Chaluvadi S.R."/>
            <person name="Johnson M."/>
            <person name="Gangashetty P."/>
            <person name="Hamidou F."/>
            <person name="Sanogo M.D."/>
            <person name="Zwaenepoel A."/>
            <person name="Wallace J."/>
            <person name="Van De Peer Y."/>
            <person name="Van Deynze A."/>
        </authorList>
    </citation>
    <scope>NUCLEOTIDE SEQUENCE</scope>
    <source>
        <tissue evidence="2">Leaves</tissue>
    </source>
</reference>
<dbReference type="Gene3D" id="3.40.50.1700">
    <property type="entry name" value="Glycoside hydrolase family 3 C-terminal domain"/>
    <property type="match status" value="1"/>
</dbReference>
<dbReference type="SUPFAM" id="SSF52279">
    <property type="entry name" value="Beta-D-glucan exohydrolase, C-terminal domain"/>
    <property type="match status" value="1"/>
</dbReference>
<dbReference type="GO" id="GO:0008422">
    <property type="term" value="F:beta-glucosidase activity"/>
    <property type="evidence" value="ECO:0007669"/>
    <property type="project" value="TreeGrafter"/>
</dbReference>
<sequence>MGITDCLFGDHDFLGTLPVTWYRSADQLPLNAGDANYDPLFPVRIWV</sequence>
<keyword evidence="3" id="KW-1185">Reference proteome</keyword>
<dbReference type="PANTHER" id="PTHR30620">
    <property type="entry name" value="PERIPLASMIC BETA-GLUCOSIDASE-RELATED"/>
    <property type="match status" value="1"/>
</dbReference>
<keyword evidence="1" id="KW-0378">Hydrolase</keyword>
<comment type="caution">
    <text evidence="2">The sequence shown here is derived from an EMBL/GenBank/DDBJ whole genome shotgun (WGS) entry which is preliminary data.</text>
</comment>
<dbReference type="InterPro" id="IPR051915">
    <property type="entry name" value="Cellulose_Degrad_GH3"/>
</dbReference>
<name>A0A835E6I8_9POAL</name>
<dbReference type="InterPro" id="IPR036881">
    <property type="entry name" value="Glyco_hydro_3_C_sf"/>
</dbReference>
<proteinExistence type="predicted"/>
<dbReference type="EMBL" id="JACEFO010002225">
    <property type="protein sequence ID" value="KAF8672082.1"/>
    <property type="molecule type" value="Genomic_DNA"/>
</dbReference>
<evidence type="ECO:0000256" key="1">
    <source>
        <dbReference type="ARBA" id="ARBA00022801"/>
    </source>
</evidence>
<evidence type="ECO:0000313" key="2">
    <source>
        <dbReference type="EMBL" id="KAF8672082.1"/>
    </source>
</evidence>
<accession>A0A835E6I8</accession>
<dbReference type="AlphaFoldDB" id="A0A835E6I8"/>
<gene>
    <name evidence="2" type="ORF">HU200_049782</name>
</gene>
<dbReference type="OrthoDB" id="669976at2759"/>
<dbReference type="GO" id="GO:0009251">
    <property type="term" value="P:glucan catabolic process"/>
    <property type="evidence" value="ECO:0007669"/>
    <property type="project" value="TreeGrafter"/>
</dbReference>